<feature type="region of interest" description="Disordered" evidence="1">
    <location>
        <begin position="135"/>
        <end position="164"/>
    </location>
</feature>
<dbReference type="Pfam" id="PF22900">
    <property type="entry name" value="UCH_UBL1"/>
    <property type="match status" value="1"/>
</dbReference>
<keyword evidence="3" id="KW-0378">Hydrolase</keyword>
<sequence>MNDSSTVHCCVSDGLSGKSRFRTKAASEVLIRICIGIVLSVVKEYDIWLTVILVPPCNNKADYLTHASHCWLEVPDACPLAMHPVLHRLKSTAPNVKVELYLNTDPIDPVEDKKIIAQMPLRDKMVLTAKLVQVGSNMPSSPDSSSDSSTGSPQHPYEGPNVEAENCLPGVVSIILKV</sequence>
<reference evidence="3 4" key="1">
    <citation type="submission" date="2019-05" db="EMBL/GenBank/DDBJ databases">
        <title>Another draft genome of Portunus trituberculatus and its Hox gene families provides insights of decapod evolution.</title>
        <authorList>
            <person name="Jeong J.-H."/>
            <person name="Song I."/>
            <person name="Kim S."/>
            <person name="Choi T."/>
            <person name="Kim D."/>
            <person name="Ryu S."/>
            <person name="Kim W."/>
        </authorList>
    </citation>
    <scope>NUCLEOTIDE SEQUENCE [LARGE SCALE GENOMIC DNA]</scope>
    <source>
        <tissue evidence="3">Muscle</tissue>
    </source>
</reference>
<dbReference type="InterPro" id="IPR055176">
    <property type="entry name" value="UBP24/USP9X/USP9Y_UBL"/>
</dbReference>
<evidence type="ECO:0000259" key="2">
    <source>
        <dbReference type="Pfam" id="PF22900"/>
    </source>
</evidence>
<evidence type="ECO:0000313" key="4">
    <source>
        <dbReference type="Proteomes" id="UP000324222"/>
    </source>
</evidence>
<gene>
    <name evidence="3" type="primary">USP9Y_0</name>
    <name evidence="3" type="ORF">E2C01_043229</name>
</gene>
<evidence type="ECO:0000313" key="3">
    <source>
        <dbReference type="EMBL" id="MPC49429.1"/>
    </source>
</evidence>
<evidence type="ECO:0000256" key="1">
    <source>
        <dbReference type="SAM" id="MobiDB-lite"/>
    </source>
</evidence>
<proteinExistence type="predicted"/>
<protein>
    <submittedName>
        <fullName evidence="3">Putative ubiquitin carboxyl-terminal hydrolase FAF-Y</fullName>
    </submittedName>
</protein>
<name>A0A5B7FVR4_PORTR</name>
<keyword evidence="4" id="KW-1185">Reference proteome</keyword>
<accession>A0A5B7FVR4</accession>
<comment type="caution">
    <text evidence="3">The sequence shown here is derived from an EMBL/GenBank/DDBJ whole genome shotgun (WGS) entry which is preliminary data.</text>
</comment>
<dbReference type="Proteomes" id="UP000324222">
    <property type="component" value="Unassembled WGS sequence"/>
</dbReference>
<dbReference type="OrthoDB" id="289038at2759"/>
<feature type="domain" description="UBP24/USP9X/USP9Y ubiquitin-like" evidence="2">
    <location>
        <begin position="85"/>
        <end position="133"/>
    </location>
</feature>
<feature type="compositionally biased region" description="Low complexity" evidence="1">
    <location>
        <begin position="139"/>
        <end position="149"/>
    </location>
</feature>
<dbReference type="GO" id="GO:0016787">
    <property type="term" value="F:hydrolase activity"/>
    <property type="evidence" value="ECO:0007669"/>
    <property type="project" value="UniProtKB-KW"/>
</dbReference>
<organism evidence="3 4">
    <name type="scientific">Portunus trituberculatus</name>
    <name type="common">Swimming crab</name>
    <name type="synonym">Neptunus trituberculatus</name>
    <dbReference type="NCBI Taxonomy" id="210409"/>
    <lineage>
        <taxon>Eukaryota</taxon>
        <taxon>Metazoa</taxon>
        <taxon>Ecdysozoa</taxon>
        <taxon>Arthropoda</taxon>
        <taxon>Crustacea</taxon>
        <taxon>Multicrustacea</taxon>
        <taxon>Malacostraca</taxon>
        <taxon>Eumalacostraca</taxon>
        <taxon>Eucarida</taxon>
        <taxon>Decapoda</taxon>
        <taxon>Pleocyemata</taxon>
        <taxon>Brachyura</taxon>
        <taxon>Eubrachyura</taxon>
        <taxon>Portunoidea</taxon>
        <taxon>Portunidae</taxon>
        <taxon>Portuninae</taxon>
        <taxon>Portunus</taxon>
    </lineage>
</organism>
<dbReference type="EMBL" id="VSRR010008870">
    <property type="protein sequence ID" value="MPC49429.1"/>
    <property type="molecule type" value="Genomic_DNA"/>
</dbReference>
<dbReference type="AlphaFoldDB" id="A0A5B7FVR4"/>